<evidence type="ECO:0000313" key="2">
    <source>
        <dbReference type="Proteomes" id="UP001223144"/>
    </source>
</evidence>
<reference evidence="1 2" key="1">
    <citation type="submission" date="2023-04" db="EMBL/GenBank/DDBJ databases">
        <title>Streptomyces chengmaiensis sp. nov. isolated from the stem of mangrove plant in Hainan.</title>
        <authorList>
            <person name="Huang X."/>
            <person name="Zhou S."/>
            <person name="Chu X."/>
            <person name="Xie Y."/>
            <person name="Lin Y."/>
        </authorList>
    </citation>
    <scope>NUCLEOTIDE SEQUENCE [LARGE SCALE GENOMIC DNA]</scope>
    <source>
        <strain evidence="1 2">HNM0663</strain>
    </source>
</reference>
<accession>A0ABT6HWB1</accession>
<organism evidence="1 2">
    <name type="scientific">Streptomyces chengmaiensis</name>
    <dbReference type="NCBI Taxonomy" id="3040919"/>
    <lineage>
        <taxon>Bacteria</taxon>
        <taxon>Bacillati</taxon>
        <taxon>Actinomycetota</taxon>
        <taxon>Actinomycetes</taxon>
        <taxon>Kitasatosporales</taxon>
        <taxon>Streptomycetaceae</taxon>
        <taxon>Streptomyces</taxon>
    </lineage>
</organism>
<gene>
    <name evidence="1" type="ORF">QCN29_30330</name>
</gene>
<evidence type="ECO:0000313" key="1">
    <source>
        <dbReference type="EMBL" id="MDH2392999.1"/>
    </source>
</evidence>
<dbReference type="EMBL" id="JARWBG010000053">
    <property type="protein sequence ID" value="MDH2392999.1"/>
    <property type="molecule type" value="Genomic_DNA"/>
</dbReference>
<name>A0ABT6HWB1_9ACTN</name>
<keyword evidence="2" id="KW-1185">Reference proteome</keyword>
<dbReference type="Proteomes" id="UP001223144">
    <property type="component" value="Unassembled WGS sequence"/>
</dbReference>
<sequence length="59" mass="6655">MNKPPAYRAPEDVRDEDAARLSPFVRHHVNVLGRYSFQLPDLPGGLRPLRDKNAAADDE</sequence>
<evidence type="ECO:0008006" key="3">
    <source>
        <dbReference type="Google" id="ProtNLM"/>
    </source>
</evidence>
<comment type="caution">
    <text evidence="1">The sequence shown here is derived from an EMBL/GenBank/DDBJ whole genome shotgun (WGS) entry which is preliminary data.</text>
</comment>
<proteinExistence type="predicted"/>
<dbReference type="RefSeq" id="WP_279932190.1">
    <property type="nucleotide sequence ID" value="NZ_JARWBG010000053.1"/>
</dbReference>
<protein>
    <recommendedName>
        <fullName evidence="3">Transposase</fullName>
    </recommendedName>
</protein>